<evidence type="ECO:0000313" key="2">
    <source>
        <dbReference type="EMBL" id="RGC44257.1"/>
    </source>
</evidence>
<dbReference type="AlphaFoldDB" id="A0A3E2XIX1"/>
<dbReference type="Pfam" id="PF12730">
    <property type="entry name" value="ABC2_membrane_4"/>
    <property type="match status" value="1"/>
</dbReference>
<keyword evidence="3" id="KW-1185">Reference proteome</keyword>
<keyword evidence="1" id="KW-0472">Membrane</keyword>
<gene>
    <name evidence="2" type="ORF">DW747_13580</name>
</gene>
<keyword evidence="1" id="KW-1133">Transmembrane helix</keyword>
<name>A0A3E2XIX1_9FIRM</name>
<accession>A0A3E2XIX1</accession>
<dbReference type="EMBL" id="QVFD01000016">
    <property type="protein sequence ID" value="RGC44257.1"/>
    <property type="molecule type" value="Genomic_DNA"/>
</dbReference>
<dbReference type="PANTHER" id="PTHR37305:SF1">
    <property type="entry name" value="MEMBRANE PROTEIN"/>
    <property type="match status" value="1"/>
</dbReference>
<dbReference type="RefSeq" id="WP_117541274.1">
    <property type="nucleotide sequence ID" value="NZ_QVFD01000016.1"/>
</dbReference>
<feature type="transmembrane region" description="Helical" evidence="1">
    <location>
        <begin position="145"/>
        <end position="167"/>
    </location>
</feature>
<feature type="transmembrane region" description="Helical" evidence="1">
    <location>
        <begin position="99"/>
        <end position="121"/>
    </location>
</feature>
<evidence type="ECO:0000256" key="1">
    <source>
        <dbReference type="SAM" id="Phobius"/>
    </source>
</evidence>
<evidence type="ECO:0000313" key="3">
    <source>
        <dbReference type="Proteomes" id="UP000261231"/>
    </source>
</evidence>
<reference evidence="2 3" key="1">
    <citation type="submission" date="2018-08" db="EMBL/GenBank/DDBJ databases">
        <title>A genome reference for cultivated species of the human gut microbiota.</title>
        <authorList>
            <person name="Zou Y."/>
            <person name="Xue W."/>
            <person name="Luo G."/>
        </authorList>
    </citation>
    <scope>NUCLEOTIDE SEQUENCE [LARGE SCALE GENOMIC DNA]</scope>
    <source>
        <strain evidence="2 3">AM28-39</strain>
    </source>
</reference>
<comment type="caution">
    <text evidence="2">The sequence shown here is derived from an EMBL/GenBank/DDBJ whole genome shotgun (WGS) entry which is preliminary data.</text>
</comment>
<protein>
    <submittedName>
        <fullName evidence="2">ABC transporter permease</fullName>
    </submittedName>
</protein>
<sequence>MSNLLKMERYQLSHNFLYWCGMVGIFLIGFFTAETYVPEVMGTTGGAATSLADIFNGMVYDSTFLLILMSSILALILGQEFSYRTVDLEITVGHSRKSIFFSKVITYLIAFNVMALVYPIAGCIREFFRFGFIDGGNFIYQAAKAVLYSLLLNSATFFIAIWICFSLRNSAKAIAVTAVTTFVLSLYLGFGMMLKFPVAFLPTYQIREAVTSTAIFQPFPILIGIVWVVALLILSWCSFRKCELK</sequence>
<organism evidence="2 3">
    <name type="scientific">Coprococcus catus</name>
    <dbReference type="NCBI Taxonomy" id="116085"/>
    <lineage>
        <taxon>Bacteria</taxon>
        <taxon>Bacillati</taxon>
        <taxon>Bacillota</taxon>
        <taxon>Clostridia</taxon>
        <taxon>Lachnospirales</taxon>
        <taxon>Lachnospiraceae</taxon>
        <taxon>Coprococcus</taxon>
    </lineage>
</organism>
<dbReference type="Proteomes" id="UP000261231">
    <property type="component" value="Unassembled WGS sequence"/>
</dbReference>
<dbReference type="PANTHER" id="PTHR37305">
    <property type="entry name" value="INTEGRAL MEMBRANE PROTEIN-RELATED"/>
    <property type="match status" value="1"/>
</dbReference>
<feature type="transmembrane region" description="Helical" evidence="1">
    <location>
        <begin position="57"/>
        <end position="78"/>
    </location>
</feature>
<keyword evidence="1" id="KW-0812">Transmembrane</keyword>
<dbReference type="OrthoDB" id="1930566at2"/>
<feature type="transmembrane region" description="Helical" evidence="1">
    <location>
        <begin position="16"/>
        <end position="37"/>
    </location>
</feature>
<feature type="transmembrane region" description="Helical" evidence="1">
    <location>
        <begin position="214"/>
        <end position="239"/>
    </location>
</feature>
<feature type="transmembrane region" description="Helical" evidence="1">
    <location>
        <begin position="174"/>
        <end position="194"/>
    </location>
</feature>
<proteinExistence type="predicted"/>